<evidence type="ECO:0008006" key="3">
    <source>
        <dbReference type="Google" id="ProtNLM"/>
    </source>
</evidence>
<sequence>MRGIIVFVLFVMIFALSSAKAEDLSLLYNEFRVPTYEVRNLSVSGREIFYAYKMGDHYMVSSHPSVSIYWVKQTPKLNWWLDEGAFLGVHKSENADLETEYGNHLHAAGRVYLTSYQGVFVKARIYTRYHNDWDDYVSLRAGLGVGRVTEVTSVARAIAASREVFSASTGELSKEAIKDVAEMIDKRRAYVEDFRDEWESRFYGDLGELLESYGASELSFAQALKLREVMFSPVYRISPKLIGWEFAVEYENSLTYDGAFRRSRGWLLTNFQYARPMALNQQFRASLYLSLPLGQMDLRSEGQVSYTIDHSYNWTSYARTGLRLKAPVGETASHHYEISLGTYRGMSTDLWVHGGASVSKEEFWTESVELEAHLGFTYYIF</sequence>
<organism evidence="1 2">
    <name type="scientific">candidate division TA06 bacterium</name>
    <dbReference type="NCBI Taxonomy" id="2250710"/>
    <lineage>
        <taxon>Bacteria</taxon>
        <taxon>Bacteria division TA06</taxon>
    </lineage>
</organism>
<comment type="caution">
    <text evidence="1">The sequence shown here is derived from an EMBL/GenBank/DDBJ whole genome shotgun (WGS) entry which is preliminary data.</text>
</comment>
<protein>
    <recommendedName>
        <fullName evidence="3">DUF481 domain-containing protein</fullName>
    </recommendedName>
</protein>
<name>A0A523URG4_UNCT6</name>
<gene>
    <name evidence="1" type="ORF">E3J62_08450</name>
</gene>
<dbReference type="AlphaFoldDB" id="A0A523URG4"/>
<proteinExistence type="predicted"/>
<dbReference type="EMBL" id="SOJN01000094">
    <property type="protein sequence ID" value="TET45132.1"/>
    <property type="molecule type" value="Genomic_DNA"/>
</dbReference>
<evidence type="ECO:0000313" key="2">
    <source>
        <dbReference type="Proteomes" id="UP000315525"/>
    </source>
</evidence>
<accession>A0A523URG4</accession>
<reference evidence="1 2" key="1">
    <citation type="submission" date="2019-03" db="EMBL/GenBank/DDBJ databases">
        <title>Metabolic potential of uncultured bacteria and archaea associated with petroleum seepage in deep-sea sediments.</title>
        <authorList>
            <person name="Dong X."/>
            <person name="Hubert C."/>
        </authorList>
    </citation>
    <scope>NUCLEOTIDE SEQUENCE [LARGE SCALE GENOMIC DNA]</scope>
    <source>
        <strain evidence="1">E44_bin18</strain>
    </source>
</reference>
<dbReference type="Proteomes" id="UP000315525">
    <property type="component" value="Unassembled WGS sequence"/>
</dbReference>
<evidence type="ECO:0000313" key="1">
    <source>
        <dbReference type="EMBL" id="TET45132.1"/>
    </source>
</evidence>